<dbReference type="InterPro" id="IPR006015">
    <property type="entry name" value="Universal_stress_UspA"/>
</dbReference>
<organism evidence="5 6">
    <name type="scientific">Tateyamaria armeniaca</name>
    <dbReference type="NCBI Taxonomy" id="2518930"/>
    <lineage>
        <taxon>Bacteria</taxon>
        <taxon>Pseudomonadati</taxon>
        <taxon>Pseudomonadota</taxon>
        <taxon>Alphaproteobacteria</taxon>
        <taxon>Rhodobacterales</taxon>
        <taxon>Roseobacteraceae</taxon>
        <taxon>Tateyamaria</taxon>
    </lineage>
</organism>
<evidence type="ECO:0000313" key="5">
    <source>
        <dbReference type="EMBL" id="MFL4471295.1"/>
    </source>
</evidence>
<dbReference type="RefSeq" id="WP_407593132.1">
    <property type="nucleotide sequence ID" value="NZ_JBHDIY010000002.1"/>
</dbReference>
<evidence type="ECO:0000313" key="6">
    <source>
        <dbReference type="Proteomes" id="UP001627408"/>
    </source>
</evidence>
<proteinExistence type="inferred from homology"/>
<dbReference type="PANTHER" id="PTHR46268">
    <property type="entry name" value="STRESS RESPONSE PROTEIN NHAX"/>
    <property type="match status" value="1"/>
</dbReference>
<evidence type="ECO:0000256" key="3">
    <source>
        <dbReference type="ARBA" id="ARBA00022840"/>
    </source>
</evidence>
<dbReference type="Proteomes" id="UP001627408">
    <property type="component" value="Unassembled WGS sequence"/>
</dbReference>
<dbReference type="EMBL" id="JBHDIY010000002">
    <property type="protein sequence ID" value="MFL4471295.1"/>
    <property type="molecule type" value="Genomic_DNA"/>
</dbReference>
<feature type="domain" description="UspA" evidence="4">
    <location>
        <begin position="2"/>
        <end position="132"/>
    </location>
</feature>
<keyword evidence="2" id="KW-0547">Nucleotide-binding</keyword>
<reference evidence="5 6" key="1">
    <citation type="submission" date="2024-08" db="EMBL/GenBank/DDBJ databases">
        <title>Tateyamaria sp. nov., isolated from marine algae.</title>
        <authorList>
            <person name="Choi B.J."/>
            <person name="Kim J.M."/>
            <person name="Lee J.K."/>
            <person name="Choi D.G."/>
            <person name="Bayburt H."/>
            <person name="Baek J.H."/>
            <person name="Han D.M."/>
            <person name="Jeon C.O."/>
        </authorList>
    </citation>
    <scope>NUCLEOTIDE SEQUENCE [LARGE SCALE GENOMIC DNA]</scope>
    <source>
        <strain evidence="5 6">KMU-156</strain>
    </source>
</reference>
<comment type="similarity">
    <text evidence="1">Belongs to the universal stress protein A family.</text>
</comment>
<dbReference type="Pfam" id="PF00582">
    <property type="entry name" value="Usp"/>
    <property type="match status" value="2"/>
</dbReference>
<name>A0ABW8UVY6_9RHOB</name>
<dbReference type="InterPro" id="IPR006016">
    <property type="entry name" value="UspA"/>
</dbReference>
<dbReference type="SUPFAM" id="SSF52402">
    <property type="entry name" value="Adenine nucleotide alpha hydrolases-like"/>
    <property type="match status" value="2"/>
</dbReference>
<evidence type="ECO:0000256" key="2">
    <source>
        <dbReference type="ARBA" id="ARBA00022741"/>
    </source>
</evidence>
<sequence length="260" mass="28432">MDQIMVATDLSDRSEQAVQRAVALASAFGARLAVHSVIDSALPNDIAKDVQAKAEKAIEAQVSRFRKSGDLNCEIVVEIGDAVEAISQHARQSGADLLVLGVHRHRAFLDQMRETTMERLMRMCHLPVLLVKGPADDPYGHVLCGLDFSRACASAIGKTRKIAPDARLSLFHAYETSFLEESKLEFDTWRAVHGLRSDLPEPTYFEGSAADAIDTIMIEQNIDLLAIGRHTRTSLGQLFLGSVTAGLIRRPPCDILVTKG</sequence>
<keyword evidence="6" id="KW-1185">Reference proteome</keyword>
<accession>A0ABW8UVY6</accession>
<dbReference type="Gene3D" id="3.40.50.12370">
    <property type="match status" value="1"/>
</dbReference>
<comment type="caution">
    <text evidence="5">The sequence shown here is derived from an EMBL/GenBank/DDBJ whole genome shotgun (WGS) entry which is preliminary data.</text>
</comment>
<gene>
    <name evidence="5" type="ORF">ACERZ8_15935</name>
</gene>
<keyword evidence="3" id="KW-0067">ATP-binding</keyword>
<dbReference type="PANTHER" id="PTHR46268:SF27">
    <property type="entry name" value="UNIVERSAL STRESS PROTEIN RV2623"/>
    <property type="match status" value="1"/>
</dbReference>
<protein>
    <submittedName>
        <fullName evidence="5">Universal stress protein</fullName>
    </submittedName>
</protein>
<feature type="domain" description="UspA" evidence="4">
    <location>
        <begin position="205"/>
        <end position="259"/>
    </location>
</feature>
<evidence type="ECO:0000259" key="4">
    <source>
        <dbReference type="Pfam" id="PF00582"/>
    </source>
</evidence>
<dbReference type="CDD" id="cd00293">
    <property type="entry name" value="USP-like"/>
    <property type="match status" value="2"/>
</dbReference>
<evidence type="ECO:0000256" key="1">
    <source>
        <dbReference type="ARBA" id="ARBA00008791"/>
    </source>
</evidence>
<dbReference type="PRINTS" id="PR01438">
    <property type="entry name" value="UNVRSLSTRESS"/>
</dbReference>